<reference evidence="2" key="2">
    <citation type="submission" date="2015-11" db="EMBL/GenBank/DDBJ databases">
        <authorList>
            <person name="Zhang Y."/>
            <person name="Guo Z."/>
        </authorList>
    </citation>
    <scope>NUCLEOTIDE SEQUENCE</scope>
</reference>
<proteinExistence type="predicted"/>
<evidence type="ECO:0000256" key="1">
    <source>
        <dbReference type="SAM" id="SignalP"/>
    </source>
</evidence>
<gene>
    <name evidence="2" type="ORF">EmuJ_000846300</name>
</gene>
<accession>A0A068YF62</accession>
<organism evidence="2 3">
    <name type="scientific">Echinococcus multilocularis</name>
    <name type="common">Fox tapeworm</name>
    <dbReference type="NCBI Taxonomy" id="6211"/>
    <lineage>
        <taxon>Eukaryota</taxon>
        <taxon>Metazoa</taxon>
        <taxon>Spiralia</taxon>
        <taxon>Lophotrochozoa</taxon>
        <taxon>Platyhelminthes</taxon>
        <taxon>Cestoda</taxon>
        <taxon>Eucestoda</taxon>
        <taxon>Cyclophyllidea</taxon>
        <taxon>Taeniidae</taxon>
        <taxon>Echinococcus</taxon>
    </lineage>
</organism>
<dbReference type="STRING" id="6211.A0A068YF62"/>
<evidence type="ECO:0000313" key="2">
    <source>
        <dbReference type="EMBL" id="CDS40862.1"/>
    </source>
</evidence>
<feature type="chain" id="PRO_5009741739" evidence="1">
    <location>
        <begin position="19"/>
        <end position="265"/>
    </location>
</feature>
<protein>
    <submittedName>
        <fullName evidence="2">Uncharacterized protein</fullName>
    </submittedName>
</protein>
<reference evidence="2" key="1">
    <citation type="journal article" date="2013" name="Nature">
        <title>The genomes of four tapeworm species reveal adaptations to parasitism.</title>
        <authorList>
            <person name="Tsai I.J."/>
            <person name="Zarowiecki M."/>
            <person name="Holroyd N."/>
            <person name="Garciarrubio A."/>
            <person name="Sanchez-Flores A."/>
            <person name="Brooks K.L."/>
            <person name="Tracey A."/>
            <person name="Bobes R.J."/>
            <person name="Fragoso G."/>
            <person name="Sciutto E."/>
            <person name="Aslett M."/>
            <person name="Beasley H."/>
            <person name="Bennett H.M."/>
            <person name="Cai J."/>
            <person name="Camicia F."/>
            <person name="Clark R."/>
            <person name="Cucher M."/>
            <person name="De Silva N."/>
            <person name="Day T.A."/>
            <person name="Deplazes P."/>
            <person name="Estrada K."/>
            <person name="Fernandez C."/>
            <person name="Holland P.W."/>
            <person name="Hou J."/>
            <person name="Hu S."/>
            <person name="Huckvale T."/>
            <person name="Hung S.S."/>
            <person name="Kamenetzky L."/>
            <person name="Keane J.A."/>
            <person name="Kiss F."/>
            <person name="Koziol U."/>
            <person name="Lambert O."/>
            <person name="Liu K."/>
            <person name="Luo X."/>
            <person name="Luo Y."/>
            <person name="Macchiaroli N."/>
            <person name="Nichol S."/>
            <person name="Paps J."/>
            <person name="Parkinson J."/>
            <person name="Pouchkina-Stantcheva N."/>
            <person name="Riddiford N."/>
            <person name="Rosenzvit M."/>
            <person name="Salinas G."/>
            <person name="Wasmuth J.D."/>
            <person name="Zamanian M."/>
            <person name="Zheng Y."/>
            <person name="Cai X."/>
            <person name="Soberon X."/>
            <person name="Olson P.D."/>
            <person name="Laclette J.P."/>
            <person name="Brehm K."/>
            <person name="Berriman M."/>
            <person name="Garciarrubio A."/>
            <person name="Bobes R.J."/>
            <person name="Fragoso G."/>
            <person name="Sanchez-Flores A."/>
            <person name="Estrada K."/>
            <person name="Cevallos M.A."/>
            <person name="Morett E."/>
            <person name="Gonzalez V."/>
            <person name="Portillo T."/>
            <person name="Ochoa-Leyva A."/>
            <person name="Jose M.V."/>
            <person name="Sciutto E."/>
            <person name="Landa A."/>
            <person name="Jimenez L."/>
            <person name="Valdes V."/>
            <person name="Carrero J.C."/>
            <person name="Larralde C."/>
            <person name="Morales-Montor J."/>
            <person name="Limon-Lason J."/>
            <person name="Soberon X."/>
            <person name="Laclette J.P."/>
        </authorList>
    </citation>
    <scope>NUCLEOTIDE SEQUENCE [LARGE SCALE GENOMIC DNA]</scope>
</reference>
<feature type="signal peptide" evidence="1">
    <location>
        <begin position="1"/>
        <end position="18"/>
    </location>
</feature>
<dbReference type="Proteomes" id="UP000017246">
    <property type="component" value="Unassembled WGS sequence"/>
</dbReference>
<evidence type="ECO:0000313" key="3">
    <source>
        <dbReference type="Proteomes" id="UP000017246"/>
    </source>
</evidence>
<dbReference type="EMBL" id="LN902841">
    <property type="protein sequence ID" value="CDS40862.1"/>
    <property type="molecule type" value="Genomic_DNA"/>
</dbReference>
<dbReference type="OrthoDB" id="6256093at2759"/>
<name>A0A068YF62_ECHMU</name>
<keyword evidence="3" id="KW-1185">Reference proteome</keyword>
<keyword evidence="1" id="KW-0732">Signal</keyword>
<sequence length="265" mass="30688">MNEKVVFLFVLGLGAVRLYEDYMDEVDRDDDEEEDRFKKRKISRRDVGDGPIPPINTVETVVEVQQNRFLGKLLKNCGRIGPQNCSCSRLFCFGGYCQKLEKYQQGPNFNADSQEFPLFLTPGQPVWVKICRQTVLWGQNLCECRRYLSKWGLVKDDLTAFVNGGCIYLLATFSTCGLILIRAHLSTVSHYLKDKNRFVRKHCLLVCAFRNHCSSYIHGLKWLINGMGWASWIYDPWLALIRSCIRGKSPLLVFRRALLWGYPVW</sequence>
<dbReference type="AlphaFoldDB" id="A0A068YF62"/>